<proteinExistence type="predicted"/>
<dbReference type="Proteomes" id="UP000321172">
    <property type="component" value="Chromosome"/>
</dbReference>
<gene>
    <name evidence="3" type="ORF">FRF71_11765</name>
</gene>
<keyword evidence="2" id="KW-0812">Transmembrane</keyword>
<accession>A0A5B8S6Y8</accession>
<evidence type="ECO:0000313" key="4">
    <source>
        <dbReference type="Proteomes" id="UP000321172"/>
    </source>
</evidence>
<keyword evidence="1" id="KW-0175">Coiled coil</keyword>
<dbReference type="AlphaFoldDB" id="A0A5B8S6Y8"/>
<feature type="coiled-coil region" evidence="1">
    <location>
        <begin position="709"/>
        <end position="743"/>
    </location>
</feature>
<feature type="coiled-coil region" evidence="1">
    <location>
        <begin position="396"/>
        <end position="445"/>
    </location>
</feature>
<evidence type="ECO:0000313" key="3">
    <source>
        <dbReference type="EMBL" id="QEA16752.1"/>
    </source>
</evidence>
<reference evidence="3 4" key="1">
    <citation type="journal article" date="2013" name="J. Microbiol. Biotechnol.">
        <title>Novosphingobium ginsenosidimutans sp. nov., with the ability to convert ginsenoside.</title>
        <authorList>
            <person name="Kim J.K."/>
            <person name="He D."/>
            <person name="Liu Q.M."/>
            <person name="Park H.Y."/>
            <person name="Jung M.S."/>
            <person name="Yoon M.H."/>
            <person name="Kim S.C."/>
            <person name="Im W.T."/>
        </authorList>
    </citation>
    <scope>NUCLEOTIDE SEQUENCE [LARGE SCALE GENOMIC DNA]</scope>
    <source>
        <strain evidence="3 4">FW-6</strain>
    </source>
</reference>
<keyword evidence="2" id="KW-0472">Membrane</keyword>
<keyword evidence="2" id="KW-1133">Transmembrane helix</keyword>
<organism evidence="3 4">
    <name type="scientific">Novosphingobium ginsenosidimutans</name>
    <dbReference type="NCBI Taxonomy" id="1176536"/>
    <lineage>
        <taxon>Bacteria</taxon>
        <taxon>Pseudomonadati</taxon>
        <taxon>Pseudomonadota</taxon>
        <taxon>Alphaproteobacteria</taxon>
        <taxon>Sphingomonadales</taxon>
        <taxon>Sphingomonadaceae</taxon>
        <taxon>Novosphingobium</taxon>
    </lineage>
</organism>
<keyword evidence="4" id="KW-1185">Reference proteome</keyword>
<feature type="transmembrane region" description="Helical" evidence="2">
    <location>
        <begin position="54"/>
        <end position="76"/>
    </location>
</feature>
<dbReference type="EMBL" id="CP042345">
    <property type="protein sequence ID" value="QEA16752.1"/>
    <property type="molecule type" value="Genomic_DNA"/>
</dbReference>
<dbReference type="OrthoDB" id="9777715at2"/>
<evidence type="ECO:0000256" key="1">
    <source>
        <dbReference type="SAM" id="Coils"/>
    </source>
</evidence>
<evidence type="ECO:0000256" key="2">
    <source>
        <dbReference type="SAM" id="Phobius"/>
    </source>
</evidence>
<dbReference type="KEGG" id="ngf:FRF71_11765"/>
<dbReference type="RefSeq" id="WP_147090831.1">
    <property type="nucleotide sequence ID" value="NZ_BAABJD010000002.1"/>
</dbReference>
<name>A0A5B8S6Y8_9SPHN</name>
<sequence>MTRGSRIVAIDAGAPEGATVVAETGTETPLTLEEEWAEAPVAEEGYAPAPRRNWLAILGPTAAALAVAGWTALFFLAHQSELLAGGTVQQWATWLSDWSVPVLLVAVAWLLAMRNSRREATRFNDVAQSLARESAALETRLTTVNSELSLAREFIAAQARDLESLGRVASERLSQHASQLASLVSDNGTRVETLGNVSAAALENMEKLRGQLPVIASSAKDVTNTIAAAGRTAHAQIEDLISGFNRLNQFGQASERQVAALTDKIDTAIAEFTRQTEQLDTIASARFVALAERGEAFRGELDAQEVAALAGIRTRANALAAELAETRSLLDRTEEESLLSLRARLSAMRDEGSAIGRSLREAEAGALEAWQNATTRLVDDLRNAIGQVSEIDERALDSARHRLAELAKEAEDVDLRLAERDRNFAEELERRRTDLAARHEQFGETLKAQMEALDLVMAQRRAEQEERAQQMLAYTAEIAAQLDTFGENIRAAAAQGSTAQNDLAESLATLAERLAASREALAGTDKSVLELTDNSVRLLELIQASVAHASTDLPAAMSAGEAKLAEIEARTAALRNVAGEAEARGVGLLTQIERSEELLIEIAGKTDSQSAALGAIQQTLAATRGESLALAEQAQAELRNAIEALAAAARDTVGELESNSAAAVKSLAERLAEQSGAAIDAAVRARTAEVAEQLEAAAARASGVSREAAIQLRDQLAKVNELAGNLERRVAQTRQRAEEQVDNDFARRVALITEALNSNAIDIARAMDADVSDTAWSAYLKGDRGVFTRRAVKLLEPAESKAIARLFQDEVGFREHVSRYIHDFEAMLRQLLSTRDGHALGVTLLSSDMGKLYVALAQAIERLRN</sequence>
<protein>
    <submittedName>
        <fullName evidence="3">ATPase</fullName>
    </submittedName>
</protein>
<feature type="transmembrane region" description="Helical" evidence="2">
    <location>
        <begin position="91"/>
        <end position="112"/>
    </location>
</feature>